<dbReference type="Gene3D" id="1.10.150.50">
    <property type="entry name" value="Transcription Factor, Ets-1"/>
    <property type="match status" value="1"/>
</dbReference>
<dbReference type="PROSITE" id="PS50105">
    <property type="entry name" value="SAM_DOMAIN"/>
    <property type="match status" value="1"/>
</dbReference>
<dbReference type="SUPFAM" id="SSF47769">
    <property type="entry name" value="SAM/Pointed domain"/>
    <property type="match status" value="1"/>
</dbReference>
<dbReference type="PROSITE" id="PS50237">
    <property type="entry name" value="HECT"/>
    <property type="match status" value="1"/>
</dbReference>
<feature type="active site" description="Glycyl thioester intermediate" evidence="2">
    <location>
        <position position="96"/>
    </location>
</feature>
<name>A0A8B8F091_CRAVI</name>
<keyword evidence="1 2" id="KW-0833">Ubl conjugation pathway</keyword>
<feature type="domain" description="SAM" evidence="3">
    <location>
        <begin position="1"/>
        <end position="50"/>
    </location>
</feature>
<proteinExistence type="predicted"/>
<dbReference type="Proteomes" id="UP000694844">
    <property type="component" value="Chromosome 5"/>
</dbReference>
<evidence type="ECO:0000259" key="3">
    <source>
        <dbReference type="PROSITE" id="PS50105"/>
    </source>
</evidence>
<sequence>MRTFEDVFRENMIRIQDVEDLTDKDFEKLGVTAIGLQLRVKQACRNQRQEDTSEINLNQLLAFWTGVDTIPPLGFHKKLEIKFVEDPALLPVAHTCDLSLELSRGETPEEFHRKMELAITCGGEFHLA</sequence>
<evidence type="ECO:0000313" key="6">
    <source>
        <dbReference type="RefSeq" id="XP_022345730.1"/>
    </source>
</evidence>
<accession>A0A8B8F091</accession>
<organism evidence="5 6">
    <name type="scientific">Crassostrea virginica</name>
    <name type="common">Eastern oyster</name>
    <dbReference type="NCBI Taxonomy" id="6565"/>
    <lineage>
        <taxon>Eukaryota</taxon>
        <taxon>Metazoa</taxon>
        <taxon>Spiralia</taxon>
        <taxon>Lophotrochozoa</taxon>
        <taxon>Mollusca</taxon>
        <taxon>Bivalvia</taxon>
        <taxon>Autobranchia</taxon>
        <taxon>Pteriomorphia</taxon>
        <taxon>Ostreida</taxon>
        <taxon>Ostreoidea</taxon>
        <taxon>Ostreidae</taxon>
        <taxon>Crassostrea</taxon>
    </lineage>
</organism>
<dbReference type="Pfam" id="PF00632">
    <property type="entry name" value="HECT"/>
    <property type="match status" value="1"/>
</dbReference>
<evidence type="ECO:0000256" key="1">
    <source>
        <dbReference type="ARBA" id="ARBA00022786"/>
    </source>
</evidence>
<gene>
    <name evidence="6" type="primary">LOC111138174</name>
</gene>
<dbReference type="InterPro" id="IPR000569">
    <property type="entry name" value="HECT_dom"/>
</dbReference>
<dbReference type="CDD" id="cd09487">
    <property type="entry name" value="SAM_superfamily"/>
    <property type="match status" value="1"/>
</dbReference>
<dbReference type="GeneID" id="111138174"/>
<dbReference type="SUPFAM" id="SSF56204">
    <property type="entry name" value="Hect, E3 ligase catalytic domain"/>
    <property type="match status" value="1"/>
</dbReference>
<dbReference type="Pfam" id="PF00536">
    <property type="entry name" value="SAM_1"/>
    <property type="match status" value="1"/>
</dbReference>
<dbReference type="GO" id="GO:0004842">
    <property type="term" value="F:ubiquitin-protein transferase activity"/>
    <property type="evidence" value="ECO:0007669"/>
    <property type="project" value="InterPro"/>
</dbReference>
<protein>
    <submittedName>
        <fullName evidence="6">Uncharacterized protein LOC111138174</fullName>
    </submittedName>
</protein>
<dbReference type="OrthoDB" id="6137715at2759"/>
<dbReference type="InterPro" id="IPR013761">
    <property type="entry name" value="SAM/pointed_sf"/>
</dbReference>
<dbReference type="Gene3D" id="3.30.2410.10">
    <property type="entry name" value="Hect, E3 ligase catalytic domain"/>
    <property type="match status" value="1"/>
</dbReference>
<dbReference type="RefSeq" id="XP_022345730.1">
    <property type="nucleotide sequence ID" value="XM_022490022.1"/>
</dbReference>
<dbReference type="KEGG" id="cvn:111138174"/>
<dbReference type="InterPro" id="IPR001660">
    <property type="entry name" value="SAM"/>
</dbReference>
<evidence type="ECO:0000313" key="5">
    <source>
        <dbReference type="Proteomes" id="UP000694844"/>
    </source>
</evidence>
<evidence type="ECO:0000259" key="4">
    <source>
        <dbReference type="PROSITE" id="PS50237"/>
    </source>
</evidence>
<dbReference type="AlphaFoldDB" id="A0A8B8F091"/>
<reference evidence="6" key="1">
    <citation type="submission" date="2025-08" db="UniProtKB">
        <authorList>
            <consortium name="RefSeq"/>
        </authorList>
    </citation>
    <scope>IDENTIFICATION</scope>
    <source>
        <tissue evidence="6">Whole sample</tissue>
    </source>
</reference>
<keyword evidence="5" id="KW-1185">Reference proteome</keyword>
<dbReference type="InterPro" id="IPR035983">
    <property type="entry name" value="Hect_E3_ubiquitin_ligase"/>
</dbReference>
<feature type="domain" description="HECT" evidence="4">
    <location>
        <begin position="60"/>
        <end position="128"/>
    </location>
</feature>
<evidence type="ECO:0000256" key="2">
    <source>
        <dbReference type="PROSITE-ProRule" id="PRU00104"/>
    </source>
</evidence>